<dbReference type="InterPro" id="IPR058625">
    <property type="entry name" value="MdtA-like_BSH"/>
</dbReference>
<dbReference type="AlphaFoldDB" id="A0A4U8Z0P3"/>
<dbReference type="InterPro" id="IPR006143">
    <property type="entry name" value="RND_pump_MFP"/>
</dbReference>
<dbReference type="EMBL" id="LR536450">
    <property type="protein sequence ID" value="VFU08602.1"/>
    <property type="molecule type" value="Genomic_DNA"/>
</dbReference>
<gene>
    <name evidence="6" type="ORF">MTUNDRAET4_1709</name>
</gene>
<evidence type="ECO:0000313" key="6">
    <source>
        <dbReference type="EMBL" id="VFU08602.1"/>
    </source>
</evidence>
<dbReference type="SUPFAM" id="SSF111369">
    <property type="entry name" value="HlyD-like secretion proteins"/>
    <property type="match status" value="1"/>
</dbReference>
<dbReference type="InterPro" id="IPR058792">
    <property type="entry name" value="Beta-barrel_RND_2"/>
</dbReference>
<evidence type="ECO:0000259" key="3">
    <source>
        <dbReference type="Pfam" id="PF25876"/>
    </source>
</evidence>
<dbReference type="PANTHER" id="PTHR30469">
    <property type="entry name" value="MULTIDRUG RESISTANCE PROTEIN MDTA"/>
    <property type="match status" value="1"/>
</dbReference>
<dbReference type="RefSeq" id="WP_134488646.1">
    <property type="nucleotide sequence ID" value="NZ_CP139089.1"/>
</dbReference>
<evidence type="ECO:0000259" key="4">
    <source>
        <dbReference type="Pfam" id="PF25917"/>
    </source>
</evidence>
<dbReference type="KEGG" id="mtun:MTUNDRAET4_1709"/>
<proteinExistence type="inferred from homology"/>
<dbReference type="Gene3D" id="2.40.50.100">
    <property type="match status" value="1"/>
</dbReference>
<dbReference type="GO" id="GO:0015562">
    <property type="term" value="F:efflux transmembrane transporter activity"/>
    <property type="evidence" value="ECO:0007669"/>
    <property type="project" value="TreeGrafter"/>
</dbReference>
<dbReference type="Pfam" id="PF25954">
    <property type="entry name" value="Beta-barrel_RND_2"/>
    <property type="match status" value="1"/>
</dbReference>
<dbReference type="Gene3D" id="2.40.30.170">
    <property type="match status" value="1"/>
</dbReference>
<dbReference type="Pfam" id="PF25917">
    <property type="entry name" value="BSH_RND"/>
    <property type="match status" value="1"/>
</dbReference>
<dbReference type="PANTHER" id="PTHR30469:SF33">
    <property type="entry name" value="SLR1207 PROTEIN"/>
    <property type="match status" value="1"/>
</dbReference>
<comment type="similarity">
    <text evidence="1">Belongs to the membrane fusion protein (MFP) (TC 8.A.1) family.</text>
</comment>
<keyword evidence="2" id="KW-0472">Membrane</keyword>
<sequence length="408" mass="44089">MTEEAEVKPLVRQSPPLSDKGLVRKQRLGRGGWIALSLAVLLVAAIGAVWWYNSGTEKIHYTTLPVTRGNITRAVTATGTVNPVLTIIVGSYVSGIIQELFCDYNTLVKAGQICAKIDPRPYKAVLDQYSGQLARDQAVLDKDRLNLMRYQGLVKQNSMARQQAEDQLYVVRQGEGTVKLDGGLAAGAALNLAYTDIVSPVEGIVVSRNVTQGQTVASSFQTPTLFLIATDLTKMQVDTNTSESDIGSIKEGNSATFTVDAYPGQIFNGKVSQVRQSPQTVQNVVTFDAVVSVDNKDLTLRPGMTASTRIISDQREDVIRVPNQALRFVPGGPSGTTPPPSAKTSGIESTHLWLLRDGIPTQIDIVPGLDDDNFTEITKGDLKPGDAVIVGEEHSSSSRSQRLPLPRF</sequence>
<dbReference type="InterPro" id="IPR058624">
    <property type="entry name" value="MdtA-like_HH"/>
</dbReference>
<evidence type="ECO:0000259" key="5">
    <source>
        <dbReference type="Pfam" id="PF25954"/>
    </source>
</evidence>
<protein>
    <submittedName>
        <fullName evidence="6">Efflux transporter periplasmic adaptor subunit</fullName>
    </submittedName>
</protein>
<evidence type="ECO:0000313" key="7">
    <source>
        <dbReference type="Proteomes" id="UP000294360"/>
    </source>
</evidence>
<dbReference type="Gene3D" id="1.10.287.470">
    <property type="entry name" value="Helix hairpin bin"/>
    <property type="match status" value="1"/>
</dbReference>
<feature type="domain" description="Multidrug resistance protein MdtA-like barrel-sandwich hybrid" evidence="4">
    <location>
        <begin position="88"/>
        <end position="224"/>
    </location>
</feature>
<dbReference type="NCBIfam" id="TIGR01730">
    <property type="entry name" value="RND_mfp"/>
    <property type="match status" value="1"/>
</dbReference>
<dbReference type="GO" id="GO:1990281">
    <property type="term" value="C:efflux pump complex"/>
    <property type="evidence" value="ECO:0007669"/>
    <property type="project" value="TreeGrafter"/>
</dbReference>
<keyword evidence="2" id="KW-1133">Transmembrane helix</keyword>
<evidence type="ECO:0000256" key="2">
    <source>
        <dbReference type="SAM" id="Phobius"/>
    </source>
</evidence>
<dbReference type="OrthoDB" id="9791520at2"/>
<dbReference type="Pfam" id="PF25876">
    <property type="entry name" value="HH_MFP_RND"/>
    <property type="match status" value="1"/>
</dbReference>
<feature type="domain" description="CusB-like beta-barrel" evidence="5">
    <location>
        <begin position="239"/>
        <end position="312"/>
    </location>
</feature>
<reference evidence="6 7" key="1">
    <citation type="submission" date="2019-03" db="EMBL/GenBank/DDBJ databases">
        <authorList>
            <person name="Kox A.R. M."/>
        </authorList>
    </citation>
    <scope>NUCLEOTIDE SEQUENCE [LARGE SCALE GENOMIC DNA]</scope>
    <source>
        <strain evidence="6">MTUNDRAET4 annotated genome</strain>
    </source>
</reference>
<keyword evidence="2" id="KW-0812">Transmembrane</keyword>
<accession>A0A4U8Z0P3</accession>
<name>A0A4U8Z0P3_METTU</name>
<evidence type="ECO:0000256" key="1">
    <source>
        <dbReference type="ARBA" id="ARBA00009477"/>
    </source>
</evidence>
<dbReference type="Proteomes" id="UP000294360">
    <property type="component" value="Chromosome"/>
</dbReference>
<organism evidence="6 7">
    <name type="scientific">Methylocella tundrae</name>
    <dbReference type="NCBI Taxonomy" id="227605"/>
    <lineage>
        <taxon>Bacteria</taxon>
        <taxon>Pseudomonadati</taxon>
        <taxon>Pseudomonadota</taxon>
        <taxon>Alphaproteobacteria</taxon>
        <taxon>Hyphomicrobiales</taxon>
        <taxon>Beijerinckiaceae</taxon>
        <taxon>Methylocella</taxon>
    </lineage>
</organism>
<feature type="domain" description="Multidrug resistance protein MdtA-like alpha-helical hairpin" evidence="3">
    <location>
        <begin position="126"/>
        <end position="195"/>
    </location>
</feature>
<feature type="transmembrane region" description="Helical" evidence="2">
    <location>
        <begin position="33"/>
        <end position="52"/>
    </location>
</feature>